<evidence type="ECO:0000256" key="1">
    <source>
        <dbReference type="SAM" id="MobiDB-lite"/>
    </source>
</evidence>
<sequence>MGEEGTLAAAEVVLIMNSFRSNRRAFHDSLRLRKLLDWRLVDYIVVDINSEMHTGETQDRVLLEHWKTYGVLRPEPGTEGNSGRCMTPQVLFDGISVGGLLDVQDLEEEDLLDGVIDGQLCPSCQTARTGSTDEQPNCEGCGAALFKLVPREYLAHGAVMVFRAGQRVNEEYQEYEGDGAEEEGEQAQAAEEPETQNE</sequence>
<name>A0A0G4GUZ4_9ALVE</name>
<dbReference type="PhylomeDB" id="A0A0G4GUZ4"/>
<feature type="region of interest" description="Disordered" evidence="1">
    <location>
        <begin position="172"/>
        <end position="198"/>
    </location>
</feature>
<dbReference type="AlphaFoldDB" id="A0A0G4GUZ4"/>
<dbReference type="EMBL" id="CDMZ01001580">
    <property type="protein sequence ID" value="CEM34719.1"/>
    <property type="molecule type" value="Genomic_DNA"/>
</dbReference>
<proteinExistence type="predicted"/>
<gene>
    <name evidence="2" type="ORF">Cvel_5254</name>
</gene>
<reference evidence="2" key="1">
    <citation type="submission" date="2014-11" db="EMBL/GenBank/DDBJ databases">
        <authorList>
            <person name="Otto D Thomas"/>
            <person name="Naeem Raeece"/>
        </authorList>
    </citation>
    <scope>NUCLEOTIDE SEQUENCE</scope>
</reference>
<dbReference type="VEuPathDB" id="CryptoDB:Cvel_5254"/>
<organism evidence="2">
    <name type="scientific">Chromera velia CCMP2878</name>
    <dbReference type="NCBI Taxonomy" id="1169474"/>
    <lineage>
        <taxon>Eukaryota</taxon>
        <taxon>Sar</taxon>
        <taxon>Alveolata</taxon>
        <taxon>Colpodellida</taxon>
        <taxon>Chromeraceae</taxon>
        <taxon>Chromera</taxon>
    </lineage>
</organism>
<evidence type="ECO:0000313" key="2">
    <source>
        <dbReference type="EMBL" id="CEM34719.1"/>
    </source>
</evidence>
<protein>
    <recommendedName>
        <fullName evidence="3">Glutaredoxin domain-containing protein</fullName>
    </recommendedName>
</protein>
<dbReference type="Gene3D" id="3.40.30.10">
    <property type="entry name" value="Glutaredoxin"/>
    <property type="match status" value="1"/>
</dbReference>
<dbReference type="InterPro" id="IPR036249">
    <property type="entry name" value="Thioredoxin-like_sf"/>
</dbReference>
<evidence type="ECO:0008006" key="3">
    <source>
        <dbReference type="Google" id="ProtNLM"/>
    </source>
</evidence>
<accession>A0A0G4GUZ4</accession>
<dbReference type="SUPFAM" id="SSF52833">
    <property type="entry name" value="Thioredoxin-like"/>
    <property type="match status" value="1"/>
</dbReference>